<dbReference type="Proteomes" id="UP001143856">
    <property type="component" value="Unassembled WGS sequence"/>
</dbReference>
<evidence type="ECO:0000313" key="2">
    <source>
        <dbReference type="Proteomes" id="UP001143856"/>
    </source>
</evidence>
<comment type="caution">
    <text evidence="1">The sequence shown here is derived from an EMBL/GenBank/DDBJ whole genome shotgun (WGS) entry which is preliminary data.</text>
</comment>
<protein>
    <submittedName>
        <fullName evidence="1">Uncharacterized protein</fullName>
    </submittedName>
</protein>
<gene>
    <name evidence="1" type="ORF">NUW58_g7393</name>
</gene>
<evidence type="ECO:0000313" key="1">
    <source>
        <dbReference type="EMBL" id="KAJ2978761.1"/>
    </source>
</evidence>
<proteinExistence type="predicted"/>
<sequence length="226" mass="23728">MNLNFIKHSSLISQSNSTLAKASLTNFSSWAVTFRCSSEGASVRTDVDFPHVESPTPSPIVFPRRPSLLLASLSVSGGVGTPRGAPGSASASPPSGTRAGGLRTCPKRSHRPDQTKTVPGDAPFVPLLKTPAPPASRSYPPNTPKNLSRASSRTRATRSQSHPENWNSSADSSPTGPKDARSRGAHSRIYSSSSIPPQIGSSEDKEMMAGLSPPPRRHDAIGQAIG</sequence>
<name>A0ACC1NJQ2_9PEZI</name>
<accession>A0ACC1NJQ2</accession>
<dbReference type="EMBL" id="JAPDGR010001908">
    <property type="protein sequence ID" value="KAJ2978761.1"/>
    <property type="molecule type" value="Genomic_DNA"/>
</dbReference>
<reference evidence="1" key="1">
    <citation type="submission" date="2022-10" db="EMBL/GenBank/DDBJ databases">
        <title>Genome Sequence of Xylaria curta.</title>
        <authorList>
            <person name="Buettner E."/>
        </authorList>
    </citation>
    <scope>NUCLEOTIDE SEQUENCE</scope>
    <source>
        <strain evidence="1">Babe10</strain>
    </source>
</reference>
<organism evidence="1 2">
    <name type="scientific">Xylaria curta</name>
    <dbReference type="NCBI Taxonomy" id="42375"/>
    <lineage>
        <taxon>Eukaryota</taxon>
        <taxon>Fungi</taxon>
        <taxon>Dikarya</taxon>
        <taxon>Ascomycota</taxon>
        <taxon>Pezizomycotina</taxon>
        <taxon>Sordariomycetes</taxon>
        <taxon>Xylariomycetidae</taxon>
        <taxon>Xylariales</taxon>
        <taxon>Xylariaceae</taxon>
        <taxon>Xylaria</taxon>
    </lineage>
</organism>
<keyword evidence="2" id="KW-1185">Reference proteome</keyword>